<dbReference type="GO" id="GO:0005737">
    <property type="term" value="C:cytoplasm"/>
    <property type="evidence" value="ECO:0007669"/>
    <property type="project" value="TreeGrafter"/>
</dbReference>
<dbReference type="FunFam" id="3.40.50.720:FF:000311">
    <property type="entry name" value="Ornithine cyclodeaminase"/>
    <property type="match status" value="1"/>
</dbReference>
<organism evidence="6 7">
    <name type="scientific">Polyangium fumosum</name>
    <dbReference type="NCBI Taxonomy" id="889272"/>
    <lineage>
        <taxon>Bacteria</taxon>
        <taxon>Pseudomonadati</taxon>
        <taxon>Myxococcota</taxon>
        <taxon>Polyangia</taxon>
        <taxon>Polyangiales</taxon>
        <taxon>Polyangiaceae</taxon>
        <taxon>Polyangium</taxon>
    </lineage>
</organism>
<evidence type="ECO:0000313" key="7">
    <source>
        <dbReference type="Proteomes" id="UP000309215"/>
    </source>
</evidence>
<evidence type="ECO:0000313" key="6">
    <source>
        <dbReference type="EMBL" id="TKD05042.1"/>
    </source>
</evidence>
<evidence type="ECO:0000256" key="2">
    <source>
        <dbReference type="ARBA" id="ARBA00023027"/>
    </source>
</evidence>
<keyword evidence="7" id="KW-1185">Reference proteome</keyword>
<dbReference type="Gene3D" id="3.40.50.720">
    <property type="entry name" value="NAD(P)-binding Rossmann-like Domain"/>
    <property type="match status" value="1"/>
</dbReference>
<sequence length="322" mass="34023">MPPHATILLSRSDVQKLLSMEAAIAAVEAAFAAHGEGRALMPPKVYLELDAYHGDLRAMPAYVDGAAGVKWVNSHPENPARFDLPSVMGMYILSDPATALPLAVMDATLLTAVRTGAAAAIASKHLAARAPRTVGFVGCGVQARTLLEAHRAVYGDTFEVLCADVSEHAARVFAEEARGRVVSLEEASGADVVNASTPARAPVVKRAWVKDGAHVNAIGADAHGKQELDPAILVDGRVVIDDWEQATHSGEVNVPLETGELRREQIHATLGEVLAGKRPGREGARITVFDSTGLAVQDVALARVVHAAAREQGLGTSFDFFR</sequence>
<dbReference type="Gene3D" id="3.30.1780.10">
    <property type="entry name" value="ornithine cyclodeaminase, domain 1"/>
    <property type="match status" value="1"/>
</dbReference>
<feature type="active site" description="Proton donor/acceptor" evidence="5">
    <location>
        <position position="70"/>
    </location>
</feature>
<keyword evidence="5" id="KW-0547">Nucleotide-binding</keyword>
<evidence type="ECO:0000256" key="3">
    <source>
        <dbReference type="ARBA" id="ARBA00050354"/>
    </source>
</evidence>
<keyword evidence="1 5" id="KW-0560">Oxidoreductase</keyword>
<dbReference type="PIRSF" id="PIRSF001439">
    <property type="entry name" value="CryM"/>
    <property type="match status" value="1"/>
</dbReference>
<evidence type="ECO:0000256" key="5">
    <source>
        <dbReference type="HAMAP-Rule" id="MF_00935"/>
    </source>
</evidence>
<name>A0A4V5PMM9_9BACT</name>
<proteinExistence type="inferred from homology"/>
<dbReference type="InterPro" id="IPR003462">
    <property type="entry name" value="ODC_Mu_crystall"/>
</dbReference>
<keyword evidence="2 5" id="KW-0520">NAD</keyword>
<dbReference type="GO" id="GO:0006522">
    <property type="term" value="P:alanine metabolic process"/>
    <property type="evidence" value="ECO:0007669"/>
    <property type="project" value="UniProtKB-UniRule"/>
</dbReference>
<dbReference type="InterPro" id="IPR036291">
    <property type="entry name" value="NAD(P)-bd_dom_sf"/>
</dbReference>
<feature type="binding site" evidence="5">
    <location>
        <position position="114"/>
    </location>
    <ligand>
        <name>NAD(+)</name>
        <dbReference type="ChEBI" id="CHEBI:57540"/>
    </ligand>
</feature>
<protein>
    <recommendedName>
        <fullName evidence="5">Putative alanine dehydrogenase</fullName>
        <shortName evidence="5">AlaDH</shortName>
        <ecNumber evidence="5">1.4.1.1</ecNumber>
    </recommendedName>
</protein>
<feature type="binding site" evidence="5">
    <location>
        <begin position="219"/>
        <end position="221"/>
    </location>
    <ligand>
        <name>NAD(+)</name>
        <dbReference type="ChEBI" id="CHEBI:57540"/>
    </ligand>
</feature>
<comment type="function">
    <text evidence="5">Catalyzes the NAD(+)-dependent oxidative deamination of L-alanine to pyruvate, and the reverse reaction, the reductive amination of pyruvate.</text>
</comment>
<feature type="binding site" evidence="5">
    <location>
        <begin position="141"/>
        <end position="142"/>
    </location>
    <ligand>
        <name>NAD(+)</name>
        <dbReference type="ChEBI" id="CHEBI:57540"/>
    </ligand>
</feature>
<dbReference type="Pfam" id="PF02423">
    <property type="entry name" value="OCD_Mu_crystall"/>
    <property type="match status" value="1"/>
</dbReference>
<comment type="caution">
    <text evidence="5">Lacks conserved residue(s) required for the propagation of feature annotation.</text>
</comment>
<dbReference type="EMBL" id="SSMQ01000023">
    <property type="protein sequence ID" value="TKD05042.1"/>
    <property type="molecule type" value="Genomic_DNA"/>
</dbReference>
<dbReference type="HAMAP" id="MF_00935">
    <property type="entry name" value="AlaDH_arch"/>
    <property type="match status" value="1"/>
</dbReference>
<dbReference type="PANTHER" id="PTHR13812:SF19">
    <property type="entry name" value="KETIMINE REDUCTASE MU-CRYSTALLIN"/>
    <property type="match status" value="1"/>
</dbReference>
<comment type="caution">
    <text evidence="6">The sequence shown here is derived from an EMBL/GenBank/DDBJ whole genome shotgun (WGS) entry which is preliminary data.</text>
</comment>
<accession>A0A4V5PMM9</accession>
<dbReference type="EC" id="1.4.1.1" evidence="5"/>
<dbReference type="FunFam" id="3.30.1780.10:FF:000002">
    <property type="entry name" value="Ornithine cyclodeaminase"/>
    <property type="match status" value="1"/>
</dbReference>
<dbReference type="InterPro" id="IPR023401">
    <property type="entry name" value="ODC_N"/>
</dbReference>
<dbReference type="GO" id="GO:0000286">
    <property type="term" value="F:alanine dehydrogenase activity"/>
    <property type="evidence" value="ECO:0007669"/>
    <property type="project" value="UniProtKB-UniRule"/>
</dbReference>
<dbReference type="InterPro" id="IPR028609">
    <property type="entry name" value="AlaDH_arch-typ"/>
</dbReference>
<evidence type="ECO:0000256" key="4">
    <source>
        <dbReference type="ARBA" id="ARBA00052703"/>
    </source>
</evidence>
<comment type="similarity">
    <text evidence="5">Belongs to the ornithine cyclodeaminase/mu-crystallin family. Archaeal alanine dehydrogenase subfamily.</text>
</comment>
<dbReference type="Proteomes" id="UP000309215">
    <property type="component" value="Unassembled WGS sequence"/>
</dbReference>
<gene>
    <name evidence="6" type="ORF">E8A74_22520</name>
</gene>
<feature type="binding site" evidence="5">
    <location>
        <position position="225"/>
    </location>
    <ligand>
        <name>NAD(+)</name>
        <dbReference type="ChEBI" id="CHEBI:57540"/>
    </ligand>
</feature>
<dbReference type="RefSeq" id="WP_136931112.1">
    <property type="nucleotide sequence ID" value="NZ_SSMQ01000023.1"/>
</dbReference>
<dbReference type="PANTHER" id="PTHR13812">
    <property type="entry name" value="KETIMINE REDUCTASE MU-CRYSTALLIN"/>
    <property type="match status" value="1"/>
</dbReference>
<comment type="catalytic activity">
    <reaction evidence="4">
        <text>L-proline + NADP(+) = 1-pyrroline-2-carboxylate + NADPH + H(+)</text>
        <dbReference type="Rhea" id="RHEA:20317"/>
        <dbReference type="ChEBI" id="CHEBI:15378"/>
        <dbReference type="ChEBI" id="CHEBI:39785"/>
        <dbReference type="ChEBI" id="CHEBI:57783"/>
        <dbReference type="ChEBI" id="CHEBI:58349"/>
        <dbReference type="ChEBI" id="CHEBI:60039"/>
        <dbReference type="EC" id="1.5.1.49"/>
    </reaction>
</comment>
<comment type="catalytic activity">
    <reaction evidence="5">
        <text>L-alanine + NAD(+) + H2O = pyruvate + NH4(+) + NADH + H(+)</text>
        <dbReference type="Rhea" id="RHEA:18405"/>
        <dbReference type="ChEBI" id="CHEBI:15361"/>
        <dbReference type="ChEBI" id="CHEBI:15377"/>
        <dbReference type="ChEBI" id="CHEBI:15378"/>
        <dbReference type="ChEBI" id="CHEBI:28938"/>
        <dbReference type="ChEBI" id="CHEBI:57540"/>
        <dbReference type="ChEBI" id="CHEBI:57945"/>
        <dbReference type="ChEBI" id="CHEBI:57972"/>
        <dbReference type="EC" id="1.4.1.1"/>
    </reaction>
</comment>
<comment type="catalytic activity">
    <reaction evidence="3">
        <text>L-proline + NAD(+) = 1-pyrroline-2-carboxylate + NADH + H(+)</text>
        <dbReference type="Rhea" id="RHEA:20321"/>
        <dbReference type="ChEBI" id="CHEBI:15378"/>
        <dbReference type="ChEBI" id="CHEBI:39785"/>
        <dbReference type="ChEBI" id="CHEBI:57540"/>
        <dbReference type="ChEBI" id="CHEBI:57945"/>
        <dbReference type="ChEBI" id="CHEBI:60039"/>
        <dbReference type="EC" id="1.5.1.49"/>
    </reaction>
</comment>
<reference evidence="6 7" key="1">
    <citation type="submission" date="2019-04" db="EMBL/GenBank/DDBJ databases">
        <authorList>
            <person name="Li Y."/>
            <person name="Wang J."/>
        </authorList>
    </citation>
    <scope>NUCLEOTIDE SEQUENCE [LARGE SCALE GENOMIC DNA]</scope>
    <source>
        <strain evidence="6 7">DSM 14668</strain>
    </source>
</reference>
<evidence type="ECO:0000256" key="1">
    <source>
        <dbReference type="ARBA" id="ARBA00023002"/>
    </source>
</evidence>
<dbReference type="OrthoDB" id="5495968at2"/>
<dbReference type="GO" id="GO:0051287">
    <property type="term" value="F:NAD binding"/>
    <property type="evidence" value="ECO:0007669"/>
    <property type="project" value="UniProtKB-UniRule"/>
</dbReference>
<dbReference type="AlphaFoldDB" id="A0A4V5PMM9"/>
<feature type="binding site" evidence="5">
    <location>
        <position position="291"/>
    </location>
    <ligand>
        <name>NAD(+)</name>
        <dbReference type="ChEBI" id="CHEBI:57540"/>
    </ligand>
</feature>
<dbReference type="SUPFAM" id="SSF51735">
    <property type="entry name" value="NAD(P)-binding Rossmann-fold domains"/>
    <property type="match status" value="1"/>
</dbReference>